<evidence type="ECO:0000313" key="1">
    <source>
        <dbReference type="EnsemblPlants" id="cds.evm.model.05.1649"/>
    </source>
</evidence>
<evidence type="ECO:0000313" key="2">
    <source>
        <dbReference type="Proteomes" id="UP000596661"/>
    </source>
</evidence>
<name>A0A803PM58_CANSA</name>
<proteinExistence type="predicted"/>
<reference evidence="1" key="1">
    <citation type="submission" date="2018-11" db="EMBL/GenBank/DDBJ databases">
        <authorList>
            <person name="Grassa J C."/>
        </authorList>
    </citation>
    <scope>NUCLEOTIDE SEQUENCE [LARGE SCALE GENOMIC DNA]</scope>
</reference>
<accession>A0A803PM58</accession>
<dbReference type="Proteomes" id="UP000596661">
    <property type="component" value="Chromosome 5"/>
</dbReference>
<organism evidence="1 2">
    <name type="scientific">Cannabis sativa</name>
    <name type="common">Hemp</name>
    <name type="synonym">Marijuana</name>
    <dbReference type="NCBI Taxonomy" id="3483"/>
    <lineage>
        <taxon>Eukaryota</taxon>
        <taxon>Viridiplantae</taxon>
        <taxon>Streptophyta</taxon>
        <taxon>Embryophyta</taxon>
        <taxon>Tracheophyta</taxon>
        <taxon>Spermatophyta</taxon>
        <taxon>Magnoliopsida</taxon>
        <taxon>eudicotyledons</taxon>
        <taxon>Gunneridae</taxon>
        <taxon>Pentapetalae</taxon>
        <taxon>rosids</taxon>
        <taxon>fabids</taxon>
        <taxon>Rosales</taxon>
        <taxon>Cannabaceae</taxon>
        <taxon>Cannabis</taxon>
    </lineage>
</organism>
<dbReference type="AlphaFoldDB" id="A0A803PM58"/>
<dbReference type="Gramene" id="evm.model.05.1649">
    <property type="protein sequence ID" value="cds.evm.model.05.1649"/>
    <property type="gene ID" value="evm.TU.05.1649"/>
</dbReference>
<protein>
    <recommendedName>
        <fullName evidence="3">Reverse transcriptase domain-containing protein</fullName>
    </recommendedName>
</protein>
<keyword evidence="2" id="KW-1185">Reference proteome</keyword>
<dbReference type="EMBL" id="UZAU01000542">
    <property type="status" value="NOT_ANNOTATED_CDS"/>
    <property type="molecule type" value="Genomic_DNA"/>
</dbReference>
<evidence type="ECO:0008006" key="3">
    <source>
        <dbReference type="Google" id="ProtNLM"/>
    </source>
</evidence>
<sequence length="199" mass="22620">MRRLGKLSSLWEALKLWVPMVSRLNPESSIRQGDLLSLYLFIWAAEFLSRLLENALDKGRIKGIKLSQNSPQISHLFFADDLILVTVACMYLKAWDKLCLPKSRGGLGFQRTTEMNQAFLAKWGWALLTKDNSLCCKKKVVKSKDLIKKGACKLISDGKDTNIWDDLWVIHGHDFHPHPKNSRLEGLKKVADLLTDDGN</sequence>
<reference evidence="1" key="2">
    <citation type="submission" date="2021-03" db="UniProtKB">
        <authorList>
            <consortium name="EnsemblPlants"/>
        </authorList>
    </citation>
    <scope>IDENTIFICATION</scope>
</reference>
<dbReference type="EnsemblPlants" id="evm.model.05.1649">
    <property type="protein sequence ID" value="cds.evm.model.05.1649"/>
    <property type="gene ID" value="evm.TU.05.1649"/>
</dbReference>